<feature type="compositionally biased region" description="Basic and acidic residues" evidence="1">
    <location>
        <begin position="127"/>
        <end position="158"/>
    </location>
</feature>
<feature type="compositionally biased region" description="Basic and acidic residues" evidence="1">
    <location>
        <begin position="1"/>
        <end position="51"/>
    </location>
</feature>
<dbReference type="RefSeq" id="WP_310174462.1">
    <property type="nucleotide sequence ID" value="NZ_BAABHE010000002.1"/>
</dbReference>
<sequence length="208" mass="22206">MTNNPEEIRTDIEQTRSELGRDVDALAEKVDPSKAVDRQKDRIRDRFRNAREAVMGSPDSGNQSDSNSGALQQASDQLSHLGDQAGEAVQNIPDKVTSGTRGNPLAAGLIAFGAGLLASSLIPSSRMEQEAAEKVKDRAAPLVEEAKSAAQEAGEHLKPQAQEAAQAVKDTAAEGAEHVKQDSKEHAQDLKDDSQRAARDVRDSTSEA</sequence>
<dbReference type="Gene3D" id="1.10.287.700">
    <property type="entry name" value="Helix hairpin bin"/>
    <property type="match status" value="1"/>
</dbReference>
<dbReference type="Pfam" id="PF12277">
    <property type="entry name" value="DUF3618"/>
    <property type="match status" value="1"/>
</dbReference>
<protein>
    <submittedName>
        <fullName evidence="2">Gas vesicle protein</fullName>
    </submittedName>
</protein>
<gene>
    <name evidence="2" type="ORF">J2S62_002084</name>
</gene>
<evidence type="ECO:0000313" key="2">
    <source>
        <dbReference type="EMBL" id="MDR7347827.1"/>
    </source>
</evidence>
<dbReference type="SUPFAM" id="SSF58113">
    <property type="entry name" value="Apolipoprotein A-I"/>
    <property type="match status" value="1"/>
</dbReference>
<feature type="compositionally biased region" description="Polar residues" evidence="1">
    <location>
        <begin position="59"/>
        <end position="78"/>
    </location>
</feature>
<dbReference type="Proteomes" id="UP001183794">
    <property type="component" value="Unassembled WGS sequence"/>
</dbReference>
<reference evidence="2 3" key="1">
    <citation type="submission" date="2023-07" db="EMBL/GenBank/DDBJ databases">
        <title>Sequencing the genomes of 1000 actinobacteria strains.</title>
        <authorList>
            <person name="Klenk H.-P."/>
        </authorList>
    </citation>
    <scope>NUCLEOTIDE SEQUENCE [LARGE SCALE GENOMIC DNA]</scope>
    <source>
        <strain evidence="2 3">DSM 22966</strain>
    </source>
</reference>
<accession>A0ABU2B2J8</accession>
<keyword evidence="3" id="KW-1185">Reference proteome</keyword>
<feature type="region of interest" description="Disordered" evidence="1">
    <location>
        <begin position="125"/>
        <end position="208"/>
    </location>
</feature>
<evidence type="ECO:0000313" key="3">
    <source>
        <dbReference type="Proteomes" id="UP001183794"/>
    </source>
</evidence>
<organism evidence="2 3">
    <name type="scientific">Enteractinococcus fodinae</name>
    <dbReference type="NCBI Taxonomy" id="684663"/>
    <lineage>
        <taxon>Bacteria</taxon>
        <taxon>Bacillati</taxon>
        <taxon>Actinomycetota</taxon>
        <taxon>Actinomycetes</taxon>
        <taxon>Micrococcales</taxon>
        <taxon>Micrococcaceae</taxon>
    </lineage>
</organism>
<comment type="caution">
    <text evidence="2">The sequence shown here is derived from an EMBL/GenBank/DDBJ whole genome shotgun (WGS) entry which is preliminary data.</text>
</comment>
<name>A0ABU2B2J8_9MICC</name>
<evidence type="ECO:0000256" key="1">
    <source>
        <dbReference type="SAM" id="MobiDB-lite"/>
    </source>
</evidence>
<feature type="compositionally biased region" description="Basic and acidic residues" evidence="1">
    <location>
        <begin position="171"/>
        <end position="208"/>
    </location>
</feature>
<dbReference type="EMBL" id="JAVDYJ010000001">
    <property type="protein sequence ID" value="MDR7347827.1"/>
    <property type="molecule type" value="Genomic_DNA"/>
</dbReference>
<feature type="region of interest" description="Disordered" evidence="1">
    <location>
        <begin position="1"/>
        <end position="104"/>
    </location>
</feature>
<proteinExistence type="predicted"/>
<dbReference type="InterPro" id="IPR022062">
    <property type="entry name" value="DUF3618"/>
</dbReference>